<feature type="signal peptide" evidence="1">
    <location>
        <begin position="1"/>
        <end position="20"/>
    </location>
</feature>
<feature type="chain" id="PRO_5035915698" evidence="1">
    <location>
        <begin position="21"/>
        <end position="165"/>
    </location>
</feature>
<dbReference type="AlphaFoldDB" id="A0A8T9SZL6"/>
<dbReference type="RefSeq" id="WP_245094032.1">
    <property type="nucleotide sequence ID" value="NZ_CP095053.1"/>
</dbReference>
<name>A0A8T9SZL6_9BACT</name>
<evidence type="ECO:0000313" key="2">
    <source>
        <dbReference type="EMBL" id="UOR05680.1"/>
    </source>
</evidence>
<keyword evidence="1" id="KW-0732">Signal</keyword>
<organism evidence="2 3">
    <name type="scientific">Hymenobacter aerilatus</name>
    <dbReference type="NCBI Taxonomy" id="2932251"/>
    <lineage>
        <taxon>Bacteria</taxon>
        <taxon>Pseudomonadati</taxon>
        <taxon>Bacteroidota</taxon>
        <taxon>Cytophagia</taxon>
        <taxon>Cytophagales</taxon>
        <taxon>Hymenobacteraceae</taxon>
        <taxon>Hymenobacter</taxon>
    </lineage>
</organism>
<evidence type="ECO:0000256" key="1">
    <source>
        <dbReference type="SAM" id="SignalP"/>
    </source>
</evidence>
<dbReference type="Proteomes" id="UP000829925">
    <property type="component" value="Chromosome"/>
</dbReference>
<gene>
    <name evidence="2" type="ORF">MUN82_00940</name>
</gene>
<dbReference type="KEGG" id="haei:MUN82_00940"/>
<dbReference type="InterPro" id="IPR046525">
    <property type="entry name" value="DUF6702"/>
</dbReference>
<proteinExistence type="predicted"/>
<sequence>MRGWLFLLLLLIGVVGQAQAHAYHASIMDVRYNSQKKQLEVAVKVFTDDLEKALSANQPRPVSVLEDPRPQLATLTTALLRRALAFGTKPGESLPWRYVGMERDHDAHWLYLAVPLSTAPPALYLRNHLLLDTFDDQMNIVNVEANGKKQSALFRGGEDVQKLML</sequence>
<keyword evidence="3" id="KW-1185">Reference proteome</keyword>
<accession>A0A8T9SZL6</accession>
<reference evidence="2 3" key="1">
    <citation type="submission" date="2022-04" db="EMBL/GenBank/DDBJ databases">
        <title>Hymenobacter sp. isolated from the air.</title>
        <authorList>
            <person name="Won M."/>
            <person name="Lee C.-M."/>
            <person name="Woen H.-Y."/>
            <person name="Kwon S.-W."/>
        </authorList>
    </citation>
    <scope>NUCLEOTIDE SEQUENCE [LARGE SCALE GENOMIC DNA]</scope>
    <source>
        <strain evidence="3">5413 J-13</strain>
    </source>
</reference>
<protein>
    <submittedName>
        <fullName evidence="2">Uncharacterized protein</fullName>
    </submittedName>
</protein>
<dbReference type="EMBL" id="CP095053">
    <property type="protein sequence ID" value="UOR05680.1"/>
    <property type="molecule type" value="Genomic_DNA"/>
</dbReference>
<evidence type="ECO:0000313" key="3">
    <source>
        <dbReference type="Proteomes" id="UP000829925"/>
    </source>
</evidence>
<dbReference type="Pfam" id="PF20420">
    <property type="entry name" value="DUF6702"/>
    <property type="match status" value="1"/>
</dbReference>